<keyword evidence="5" id="KW-0813">Transport</keyword>
<feature type="transmembrane region" description="Helical" evidence="5">
    <location>
        <begin position="131"/>
        <end position="155"/>
    </location>
</feature>
<dbReference type="EMBL" id="JACRSV010000002">
    <property type="protein sequence ID" value="MBC8559840.1"/>
    <property type="molecule type" value="Genomic_DNA"/>
</dbReference>
<dbReference type="Pfam" id="PF01061">
    <property type="entry name" value="ABC2_membrane"/>
    <property type="match status" value="1"/>
</dbReference>
<feature type="transmembrane region" description="Helical" evidence="5">
    <location>
        <begin position="20"/>
        <end position="39"/>
    </location>
</feature>
<evidence type="ECO:0000256" key="2">
    <source>
        <dbReference type="ARBA" id="ARBA00022692"/>
    </source>
</evidence>
<dbReference type="Proteomes" id="UP000610760">
    <property type="component" value="Unassembled WGS sequence"/>
</dbReference>
<dbReference type="PRINTS" id="PR00164">
    <property type="entry name" value="ABC2TRNSPORT"/>
</dbReference>
<keyword evidence="8" id="KW-1185">Reference proteome</keyword>
<keyword evidence="5" id="KW-1003">Cell membrane</keyword>
<feature type="transmembrane region" description="Helical" evidence="5">
    <location>
        <begin position="51"/>
        <end position="68"/>
    </location>
</feature>
<dbReference type="GO" id="GO:0043190">
    <property type="term" value="C:ATP-binding cassette (ABC) transporter complex"/>
    <property type="evidence" value="ECO:0007669"/>
    <property type="project" value="InterPro"/>
</dbReference>
<reference evidence="7" key="1">
    <citation type="submission" date="2020-08" db="EMBL/GenBank/DDBJ databases">
        <title>Genome public.</title>
        <authorList>
            <person name="Liu C."/>
            <person name="Sun Q."/>
        </authorList>
    </citation>
    <scope>NUCLEOTIDE SEQUENCE</scope>
    <source>
        <strain evidence="7">NSJ-33</strain>
    </source>
</reference>
<comment type="similarity">
    <text evidence="5">Belongs to the ABC-2 integral membrane protein family.</text>
</comment>
<dbReference type="InterPro" id="IPR013525">
    <property type="entry name" value="ABC2_TM"/>
</dbReference>
<dbReference type="AlphaFoldDB" id="A0A926E5F2"/>
<dbReference type="PANTHER" id="PTHR43229">
    <property type="entry name" value="NODULATION PROTEIN J"/>
    <property type="match status" value="1"/>
</dbReference>
<comment type="subcellular location">
    <subcellularLocation>
        <location evidence="5">Cell membrane</location>
        <topology evidence="5">Multi-pass membrane protein</topology>
    </subcellularLocation>
    <subcellularLocation>
        <location evidence="1">Membrane</location>
        <topology evidence="1">Multi-pass membrane protein</topology>
    </subcellularLocation>
</comment>
<comment type="caution">
    <text evidence="7">The sequence shown here is derived from an EMBL/GenBank/DDBJ whole genome shotgun (WGS) entry which is preliminary data.</text>
</comment>
<keyword evidence="3 5" id="KW-1133">Transmembrane helix</keyword>
<protein>
    <recommendedName>
        <fullName evidence="5">Transport permease protein</fullName>
    </recommendedName>
</protein>
<feature type="transmembrane region" description="Helical" evidence="5">
    <location>
        <begin position="230"/>
        <end position="256"/>
    </location>
</feature>
<evidence type="ECO:0000256" key="1">
    <source>
        <dbReference type="ARBA" id="ARBA00004141"/>
    </source>
</evidence>
<evidence type="ECO:0000259" key="6">
    <source>
        <dbReference type="PROSITE" id="PS51012"/>
    </source>
</evidence>
<sequence>MNPITAIVQRNLLNYVRSKGRVFGSLFMSMFMLVMFSFLMKSSMSSVNAPMNYLISGVIIMSVFQTSVNNSSDILADISSGYMKEVMVAPILRSQISIGNILSGAVVAALQGAVTAIIGIVIGLRIDVLQGILMLAVMFVSAMTFSAVGLFLATVSRNSPAFQTISCMIMMPLTFVSGAYIPTTIIPAFLLPIVYINPLTYTTSIFRYIALGANKMTAAELVNEGIAFQIGSFTITPVMGLLITVLIGAFFFAVCVMKFNKADFSTVKVAKNIRGGGEPQR</sequence>
<comment type="caution">
    <text evidence="5">Lacks conserved residue(s) required for the propagation of feature annotation.</text>
</comment>
<dbReference type="PROSITE" id="PS51012">
    <property type="entry name" value="ABC_TM2"/>
    <property type="match status" value="1"/>
</dbReference>
<proteinExistence type="inferred from homology"/>
<feature type="transmembrane region" description="Helical" evidence="5">
    <location>
        <begin position="101"/>
        <end position="124"/>
    </location>
</feature>
<keyword evidence="2 5" id="KW-0812">Transmembrane</keyword>
<dbReference type="RefSeq" id="WP_249294822.1">
    <property type="nucleotide sequence ID" value="NZ_JACRSV010000002.1"/>
</dbReference>
<evidence type="ECO:0000256" key="4">
    <source>
        <dbReference type="ARBA" id="ARBA00023136"/>
    </source>
</evidence>
<feature type="domain" description="ABC transmembrane type-2" evidence="6">
    <location>
        <begin position="20"/>
        <end position="262"/>
    </location>
</feature>
<evidence type="ECO:0000313" key="7">
    <source>
        <dbReference type="EMBL" id="MBC8559840.1"/>
    </source>
</evidence>
<name>A0A926E5F2_9FIRM</name>
<evidence type="ECO:0000256" key="5">
    <source>
        <dbReference type="RuleBase" id="RU361157"/>
    </source>
</evidence>
<dbReference type="PANTHER" id="PTHR43229:SF2">
    <property type="entry name" value="NODULATION PROTEIN J"/>
    <property type="match status" value="1"/>
</dbReference>
<dbReference type="InterPro" id="IPR047817">
    <property type="entry name" value="ABC2_TM_bact-type"/>
</dbReference>
<dbReference type="PIRSF" id="PIRSF006648">
    <property type="entry name" value="DrrB"/>
    <property type="match status" value="1"/>
</dbReference>
<evidence type="ECO:0000256" key="3">
    <source>
        <dbReference type="ARBA" id="ARBA00022989"/>
    </source>
</evidence>
<keyword evidence="4 5" id="KW-0472">Membrane</keyword>
<dbReference type="GO" id="GO:0140359">
    <property type="term" value="F:ABC-type transporter activity"/>
    <property type="evidence" value="ECO:0007669"/>
    <property type="project" value="InterPro"/>
</dbReference>
<dbReference type="InterPro" id="IPR000412">
    <property type="entry name" value="ABC_2_transport"/>
</dbReference>
<evidence type="ECO:0000313" key="8">
    <source>
        <dbReference type="Proteomes" id="UP000610760"/>
    </source>
</evidence>
<accession>A0A926E5F2</accession>
<gene>
    <name evidence="7" type="ORF">H8710_07120</name>
</gene>
<organism evidence="7 8">
    <name type="scientific">Fumia xinanensis</name>
    <dbReference type="NCBI Taxonomy" id="2763659"/>
    <lineage>
        <taxon>Bacteria</taxon>
        <taxon>Bacillati</taxon>
        <taxon>Bacillota</taxon>
        <taxon>Clostridia</taxon>
        <taxon>Eubacteriales</taxon>
        <taxon>Oscillospiraceae</taxon>
        <taxon>Fumia</taxon>
    </lineage>
</organism>
<dbReference type="InterPro" id="IPR051784">
    <property type="entry name" value="Nod_factor_ABC_transporter"/>
</dbReference>